<dbReference type="EMBL" id="JASPKZ010007661">
    <property type="protein sequence ID" value="KAJ9583144.1"/>
    <property type="molecule type" value="Genomic_DNA"/>
</dbReference>
<name>A0AAD7ZLU3_DIPPU</name>
<proteinExistence type="predicted"/>
<feature type="non-terminal residue" evidence="1">
    <location>
        <position position="55"/>
    </location>
</feature>
<dbReference type="AlphaFoldDB" id="A0AAD7ZLU3"/>
<keyword evidence="2" id="KW-1185">Reference proteome</keyword>
<organism evidence="1 2">
    <name type="scientific">Diploptera punctata</name>
    <name type="common">Pacific beetle cockroach</name>
    <dbReference type="NCBI Taxonomy" id="6984"/>
    <lineage>
        <taxon>Eukaryota</taxon>
        <taxon>Metazoa</taxon>
        <taxon>Ecdysozoa</taxon>
        <taxon>Arthropoda</taxon>
        <taxon>Hexapoda</taxon>
        <taxon>Insecta</taxon>
        <taxon>Pterygota</taxon>
        <taxon>Neoptera</taxon>
        <taxon>Polyneoptera</taxon>
        <taxon>Dictyoptera</taxon>
        <taxon>Blattodea</taxon>
        <taxon>Blaberoidea</taxon>
        <taxon>Blaberidae</taxon>
        <taxon>Diplopterinae</taxon>
        <taxon>Diploptera</taxon>
    </lineage>
</organism>
<dbReference type="Proteomes" id="UP001233999">
    <property type="component" value="Unassembled WGS sequence"/>
</dbReference>
<sequence>CNQQKLLLLMTLSQHFCSSSTTEDLDRNFISFEMEKWGVTEPHGQNDRPYEGVHP</sequence>
<evidence type="ECO:0000313" key="2">
    <source>
        <dbReference type="Proteomes" id="UP001233999"/>
    </source>
</evidence>
<accession>A0AAD7ZLU3</accession>
<reference evidence="1" key="1">
    <citation type="journal article" date="2023" name="IScience">
        <title>Live-bearing cockroach genome reveals convergent evolutionary mechanisms linked to viviparity in insects and beyond.</title>
        <authorList>
            <person name="Fouks B."/>
            <person name="Harrison M.C."/>
            <person name="Mikhailova A.A."/>
            <person name="Marchal E."/>
            <person name="English S."/>
            <person name="Carruthers M."/>
            <person name="Jennings E.C."/>
            <person name="Chiamaka E.L."/>
            <person name="Frigard R.A."/>
            <person name="Pippel M."/>
            <person name="Attardo G.M."/>
            <person name="Benoit J.B."/>
            <person name="Bornberg-Bauer E."/>
            <person name="Tobe S.S."/>
        </authorList>
    </citation>
    <scope>NUCLEOTIDE SEQUENCE</scope>
    <source>
        <strain evidence="1">Stay&amp;Tobe</strain>
    </source>
</reference>
<gene>
    <name evidence="1" type="ORF">L9F63_022506</name>
</gene>
<comment type="caution">
    <text evidence="1">The sequence shown here is derived from an EMBL/GenBank/DDBJ whole genome shotgun (WGS) entry which is preliminary data.</text>
</comment>
<feature type="non-terminal residue" evidence="1">
    <location>
        <position position="1"/>
    </location>
</feature>
<reference evidence="1" key="2">
    <citation type="submission" date="2023-05" db="EMBL/GenBank/DDBJ databases">
        <authorList>
            <person name="Fouks B."/>
        </authorList>
    </citation>
    <scope>NUCLEOTIDE SEQUENCE</scope>
    <source>
        <strain evidence="1">Stay&amp;Tobe</strain>
        <tissue evidence="1">Testes</tissue>
    </source>
</reference>
<protein>
    <submittedName>
        <fullName evidence="1">Uncharacterized protein</fullName>
    </submittedName>
</protein>
<evidence type="ECO:0000313" key="1">
    <source>
        <dbReference type="EMBL" id="KAJ9583144.1"/>
    </source>
</evidence>